<evidence type="ECO:0000256" key="6">
    <source>
        <dbReference type="ARBA" id="ARBA00050776"/>
    </source>
</evidence>
<dbReference type="EMBL" id="DTBJ01000026">
    <property type="protein sequence ID" value="HGM58672.1"/>
    <property type="molecule type" value="Genomic_DNA"/>
</dbReference>
<evidence type="ECO:0000256" key="1">
    <source>
        <dbReference type="ARBA" id="ARBA00001933"/>
    </source>
</evidence>
<comment type="function">
    <text evidence="8">Catalyzes the removal of elemental sulfur and selenium atoms from L-cysteine, L-cystine, L-selenocysteine, and L-selenocystine to produce L-alanine.</text>
</comment>
<evidence type="ECO:0000313" key="10">
    <source>
        <dbReference type="EMBL" id="HGM58672.1"/>
    </source>
</evidence>
<evidence type="ECO:0000256" key="7">
    <source>
        <dbReference type="RuleBase" id="RU004504"/>
    </source>
</evidence>
<protein>
    <recommendedName>
        <fullName evidence="3 8">Cysteine desulfurase</fullName>
        <ecNumber evidence="3 8">2.8.1.7</ecNumber>
    </recommendedName>
</protein>
<dbReference type="CDD" id="cd06453">
    <property type="entry name" value="SufS_like"/>
    <property type="match status" value="1"/>
</dbReference>
<dbReference type="PANTHER" id="PTHR43586:SF8">
    <property type="entry name" value="CYSTEINE DESULFURASE 1, CHLOROPLASTIC"/>
    <property type="match status" value="1"/>
</dbReference>
<dbReference type="PANTHER" id="PTHR43586">
    <property type="entry name" value="CYSTEINE DESULFURASE"/>
    <property type="match status" value="1"/>
</dbReference>
<comment type="catalytic activity">
    <reaction evidence="6 8">
        <text>(sulfur carrier)-H + L-cysteine = (sulfur carrier)-SH + L-alanine</text>
        <dbReference type="Rhea" id="RHEA:43892"/>
        <dbReference type="Rhea" id="RHEA-COMP:14737"/>
        <dbReference type="Rhea" id="RHEA-COMP:14739"/>
        <dbReference type="ChEBI" id="CHEBI:29917"/>
        <dbReference type="ChEBI" id="CHEBI:35235"/>
        <dbReference type="ChEBI" id="CHEBI:57972"/>
        <dbReference type="ChEBI" id="CHEBI:64428"/>
        <dbReference type="EC" id="2.8.1.7"/>
    </reaction>
</comment>
<proteinExistence type="inferred from homology"/>
<keyword evidence="4 8" id="KW-0808">Transferase</keyword>
<dbReference type="EC" id="2.8.1.7" evidence="3 8"/>
<dbReference type="NCBIfam" id="TIGR01979">
    <property type="entry name" value="sufS"/>
    <property type="match status" value="1"/>
</dbReference>
<comment type="caution">
    <text evidence="10">The sequence shown here is derived from an EMBL/GenBank/DDBJ whole genome shotgun (WGS) entry which is preliminary data.</text>
</comment>
<dbReference type="Gene3D" id="3.40.640.10">
    <property type="entry name" value="Type I PLP-dependent aspartate aminotransferase-like (Major domain)"/>
    <property type="match status" value="1"/>
</dbReference>
<dbReference type="InterPro" id="IPR020578">
    <property type="entry name" value="Aminotrans_V_PyrdxlP_BS"/>
</dbReference>
<sequence>MFNVEEIRRDFPILERRVHGKRLVYFDNAATTHKPIQVINAIKEFYEKHNANIHRGLHTLSQEASQMYEEAHEVIARFINAYSWDEVVFCYNTTDAMNTIAYAWGLKNLNDGDEVLITLMDHHSAMLPWRNIALIKKITIKYVDITDQGYLNYDDLASKVSKRTRVIVFPIMSNVLGTINDVKRIVKIAREVDAITVADGAQSVPHMPTNVKEMNIDFLAFSGHKMLGPTGIGVLWGRRDRLEETIPFKVGGDTIKDVTIDNVVWHDLPWRFEAGTPNIAGGIGLAEAAKYLMKIGMENVRSHEVDLVTYTLKRFEEIMSEVDLIGPLNPKDRGGIISFNIRELHHHTVGKALDFFGIAVRTGMHCAHPLHYRLGLKGSVRASYYIYNSIDEIDYFIDVLKKIISVREALKQQPVEEVCPGT</sequence>
<dbReference type="InterPro" id="IPR015422">
    <property type="entry name" value="PyrdxlP-dep_Trfase_small"/>
</dbReference>
<feature type="domain" description="Aminotransferase class V" evidence="9">
    <location>
        <begin position="24"/>
        <end position="396"/>
    </location>
</feature>
<comment type="cofactor">
    <cofactor evidence="1 7">
        <name>pyridoxal 5'-phosphate</name>
        <dbReference type="ChEBI" id="CHEBI:597326"/>
    </cofactor>
</comment>
<dbReference type="SUPFAM" id="SSF53383">
    <property type="entry name" value="PLP-dependent transferases"/>
    <property type="match status" value="1"/>
</dbReference>
<comment type="similarity">
    <text evidence="2 8">Belongs to the class-V pyridoxal-phosphate-dependent aminotransferase family. Csd subfamily.</text>
</comment>
<reference evidence="10" key="1">
    <citation type="journal article" date="2020" name="mSystems">
        <title>Genome- and Community-Level Interaction Insights into Carbon Utilization and Element Cycling Functions of Hydrothermarchaeota in Hydrothermal Sediment.</title>
        <authorList>
            <person name="Zhou Z."/>
            <person name="Liu Y."/>
            <person name="Xu W."/>
            <person name="Pan J."/>
            <person name="Luo Z.H."/>
            <person name="Li M."/>
        </authorList>
    </citation>
    <scope>NUCLEOTIDE SEQUENCE [LARGE SCALE GENOMIC DNA]</scope>
    <source>
        <strain evidence="10">SpSt-642</strain>
    </source>
</reference>
<dbReference type="Gene3D" id="3.90.1150.10">
    <property type="entry name" value="Aspartate Aminotransferase, domain 1"/>
    <property type="match status" value="1"/>
</dbReference>
<evidence type="ECO:0000259" key="9">
    <source>
        <dbReference type="Pfam" id="PF00266"/>
    </source>
</evidence>
<evidence type="ECO:0000256" key="4">
    <source>
        <dbReference type="ARBA" id="ARBA00022679"/>
    </source>
</evidence>
<dbReference type="GO" id="GO:0030170">
    <property type="term" value="F:pyridoxal phosphate binding"/>
    <property type="evidence" value="ECO:0007669"/>
    <property type="project" value="UniProtKB-UniRule"/>
</dbReference>
<dbReference type="InterPro" id="IPR015421">
    <property type="entry name" value="PyrdxlP-dep_Trfase_major"/>
</dbReference>
<dbReference type="Pfam" id="PF00266">
    <property type="entry name" value="Aminotran_5"/>
    <property type="match status" value="1"/>
</dbReference>
<dbReference type="PROSITE" id="PS00595">
    <property type="entry name" value="AA_TRANSFER_CLASS_5"/>
    <property type="match status" value="1"/>
</dbReference>
<evidence type="ECO:0000256" key="5">
    <source>
        <dbReference type="ARBA" id="ARBA00022898"/>
    </source>
</evidence>
<dbReference type="InterPro" id="IPR010970">
    <property type="entry name" value="Cys_dSase_SufS"/>
</dbReference>
<dbReference type="InterPro" id="IPR000192">
    <property type="entry name" value="Aminotrans_V_dom"/>
</dbReference>
<dbReference type="GO" id="GO:0031071">
    <property type="term" value="F:cysteine desulfurase activity"/>
    <property type="evidence" value="ECO:0007669"/>
    <property type="project" value="UniProtKB-UniRule"/>
</dbReference>
<gene>
    <name evidence="10" type="primary">sufS</name>
    <name evidence="10" type="ORF">ENU14_03685</name>
</gene>
<accession>A0A7C4D8F0</accession>
<dbReference type="GO" id="GO:0006534">
    <property type="term" value="P:cysteine metabolic process"/>
    <property type="evidence" value="ECO:0007669"/>
    <property type="project" value="UniProtKB-UniRule"/>
</dbReference>
<keyword evidence="5 8" id="KW-0663">Pyridoxal phosphate</keyword>
<name>A0A7C4D8F0_STAMA</name>
<dbReference type="InterPro" id="IPR015424">
    <property type="entry name" value="PyrdxlP-dep_Trfase"/>
</dbReference>
<dbReference type="AlphaFoldDB" id="A0A7C4D8F0"/>
<evidence type="ECO:0000256" key="2">
    <source>
        <dbReference type="ARBA" id="ARBA00010447"/>
    </source>
</evidence>
<evidence type="ECO:0000256" key="3">
    <source>
        <dbReference type="ARBA" id="ARBA00012239"/>
    </source>
</evidence>
<organism evidence="10">
    <name type="scientific">Staphylothermus marinus</name>
    <dbReference type="NCBI Taxonomy" id="2280"/>
    <lineage>
        <taxon>Archaea</taxon>
        <taxon>Thermoproteota</taxon>
        <taxon>Thermoprotei</taxon>
        <taxon>Desulfurococcales</taxon>
        <taxon>Desulfurococcaceae</taxon>
        <taxon>Staphylothermus</taxon>
    </lineage>
</organism>
<evidence type="ECO:0000256" key="8">
    <source>
        <dbReference type="RuleBase" id="RU004506"/>
    </source>
</evidence>